<reference evidence="1 2" key="1">
    <citation type="submission" date="2016-11" db="EMBL/GenBank/DDBJ databases">
        <authorList>
            <person name="Jaros S."/>
            <person name="Januszkiewicz K."/>
            <person name="Wedrychowicz H."/>
        </authorList>
    </citation>
    <scope>NUCLEOTIDE SEQUENCE [LARGE SCALE GENOMIC DNA]</scope>
    <source>
        <strain evidence="1 2">DSM 21986</strain>
    </source>
</reference>
<gene>
    <name evidence="1" type="ORF">SAMN05443144_1183</name>
</gene>
<evidence type="ECO:0000313" key="2">
    <source>
        <dbReference type="Proteomes" id="UP000184041"/>
    </source>
</evidence>
<keyword evidence="2" id="KW-1185">Reference proteome</keyword>
<evidence type="ECO:0000313" key="1">
    <source>
        <dbReference type="EMBL" id="SHG06071.1"/>
    </source>
</evidence>
<proteinExistence type="predicted"/>
<dbReference type="AlphaFoldDB" id="A0A1M5GR34"/>
<accession>A0A1M5GR34</accession>
<dbReference type="Proteomes" id="UP000184041">
    <property type="component" value="Unassembled WGS sequence"/>
</dbReference>
<dbReference type="EMBL" id="FQUS01000018">
    <property type="protein sequence ID" value="SHG06071.1"/>
    <property type="molecule type" value="Genomic_DNA"/>
</dbReference>
<sequence>MVMGVGMGMHGEGHKNVSTVPTLLQGYKSSYKKPFEPRVLDNTSHHPACAKGMYRYVIVIPPSNCKLPRRIPGRGYKR</sequence>
<protein>
    <submittedName>
        <fullName evidence="1">Uncharacterized protein</fullName>
    </submittedName>
</protein>
<organism evidence="1 2">
    <name type="scientific">Fodinibius roseus</name>
    <dbReference type="NCBI Taxonomy" id="1194090"/>
    <lineage>
        <taxon>Bacteria</taxon>
        <taxon>Pseudomonadati</taxon>
        <taxon>Balneolota</taxon>
        <taxon>Balneolia</taxon>
        <taxon>Balneolales</taxon>
        <taxon>Balneolaceae</taxon>
        <taxon>Fodinibius</taxon>
    </lineage>
</organism>
<name>A0A1M5GR34_9BACT</name>